<dbReference type="InterPro" id="IPR000182">
    <property type="entry name" value="GNAT_dom"/>
</dbReference>
<dbReference type="AlphaFoldDB" id="A0A367W860"/>
<dbReference type="GO" id="GO:0016747">
    <property type="term" value="F:acyltransferase activity, transferring groups other than amino-acyl groups"/>
    <property type="evidence" value="ECO:0007669"/>
    <property type="project" value="InterPro"/>
</dbReference>
<dbReference type="InterPro" id="IPR016181">
    <property type="entry name" value="Acyl_CoA_acyltransferase"/>
</dbReference>
<keyword evidence="2" id="KW-0012">Acyltransferase</keyword>
<dbReference type="PROSITE" id="PS51186">
    <property type="entry name" value="GNAT"/>
    <property type="match status" value="1"/>
</dbReference>
<dbReference type="Gene3D" id="3.40.630.30">
    <property type="match status" value="1"/>
</dbReference>
<dbReference type="EMBL" id="JPWF01000007">
    <property type="protein sequence ID" value="RCK36771.1"/>
    <property type="molecule type" value="Genomic_DNA"/>
</dbReference>
<evidence type="ECO:0000259" key="3">
    <source>
        <dbReference type="PROSITE" id="PS51186"/>
    </source>
</evidence>
<dbReference type="CDD" id="cd04301">
    <property type="entry name" value="NAT_SF"/>
    <property type="match status" value="1"/>
</dbReference>
<sequence>MPASSQFGLNIPDPDQEAARDDAGIILEQLKSPNDNDIAAITSLWIATGLIPAIRDTRQDIENCINADHGCLIIARHPQNNQIIATMMTGHDSFHGWIHYLAINPDAQNLGIGRELVTLAEDILRASGLSEVRITIENPAAGDFYAKLGYDWIDSVTDKTPPERSQNMIMRKSLDQ</sequence>
<name>A0A367W860_9PROT</name>
<organism evidence="4 5">
    <name type="scientific">Thalassospira profundimaris</name>
    <dbReference type="NCBI Taxonomy" id="502049"/>
    <lineage>
        <taxon>Bacteria</taxon>
        <taxon>Pseudomonadati</taxon>
        <taxon>Pseudomonadota</taxon>
        <taxon>Alphaproteobacteria</taxon>
        <taxon>Rhodospirillales</taxon>
        <taxon>Thalassospiraceae</taxon>
        <taxon>Thalassospira</taxon>
    </lineage>
</organism>
<dbReference type="InterPro" id="IPR050832">
    <property type="entry name" value="Bact_Acetyltransf"/>
</dbReference>
<dbReference type="OrthoDB" id="7365228at2"/>
<dbReference type="Pfam" id="PF00583">
    <property type="entry name" value="Acetyltransf_1"/>
    <property type="match status" value="1"/>
</dbReference>
<evidence type="ECO:0000313" key="4">
    <source>
        <dbReference type="EMBL" id="RCK36771.1"/>
    </source>
</evidence>
<keyword evidence="1" id="KW-0808">Transferase</keyword>
<dbReference type="RefSeq" id="WP_114102639.1">
    <property type="nucleotide sequence ID" value="NZ_JPWF01000007.1"/>
</dbReference>
<accession>A0A367W860</accession>
<evidence type="ECO:0000256" key="2">
    <source>
        <dbReference type="ARBA" id="ARBA00023315"/>
    </source>
</evidence>
<gene>
    <name evidence="4" type="ORF">TH19_12700</name>
</gene>
<evidence type="ECO:0000256" key="1">
    <source>
        <dbReference type="ARBA" id="ARBA00022679"/>
    </source>
</evidence>
<reference evidence="4 5" key="1">
    <citation type="submission" date="2014-07" db="EMBL/GenBank/DDBJ databases">
        <title>Draft genome sequence of Thalassospira profundimaris 35.</title>
        <authorList>
            <person name="Lai Q."/>
            <person name="Shao Z."/>
        </authorList>
    </citation>
    <scope>NUCLEOTIDE SEQUENCE [LARGE SCALE GENOMIC DNA]</scope>
    <source>
        <strain evidence="4 5">35</strain>
    </source>
</reference>
<evidence type="ECO:0000313" key="5">
    <source>
        <dbReference type="Proteomes" id="UP000253226"/>
    </source>
</evidence>
<dbReference type="PANTHER" id="PTHR43877">
    <property type="entry name" value="AMINOALKYLPHOSPHONATE N-ACETYLTRANSFERASE-RELATED-RELATED"/>
    <property type="match status" value="1"/>
</dbReference>
<proteinExistence type="predicted"/>
<comment type="caution">
    <text evidence="4">The sequence shown here is derived from an EMBL/GenBank/DDBJ whole genome shotgun (WGS) entry which is preliminary data.</text>
</comment>
<protein>
    <recommendedName>
        <fullName evidence="3">N-acetyltransferase domain-containing protein</fullName>
    </recommendedName>
</protein>
<dbReference type="Proteomes" id="UP000253226">
    <property type="component" value="Unassembled WGS sequence"/>
</dbReference>
<feature type="domain" description="N-acetyltransferase" evidence="3">
    <location>
        <begin position="25"/>
        <end position="175"/>
    </location>
</feature>
<dbReference type="SUPFAM" id="SSF55729">
    <property type="entry name" value="Acyl-CoA N-acyltransferases (Nat)"/>
    <property type="match status" value="1"/>
</dbReference>